<gene>
    <name evidence="2" type="ORF">JK635_21265</name>
</gene>
<dbReference type="Gene3D" id="3.20.20.140">
    <property type="entry name" value="Metal-dependent hydrolases"/>
    <property type="match status" value="1"/>
</dbReference>
<dbReference type="PANTHER" id="PTHR22642:SF2">
    <property type="entry name" value="PROTEIN LONG AFTER FAR-RED 3"/>
    <property type="match status" value="1"/>
</dbReference>
<dbReference type="Proteomes" id="UP000623967">
    <property type="component" value="Unassembled WGS sequence"/>
</dbReference>
<comment type="caution">
    <text evidence="2">The sequence shown here is derived from an EMBL/GenBank/DDBJ whole genome shotgun (WGS) entry which is preliminary data.</text>
</comment>
<organism evidence="2 3">
    <name type="scientific">Neobacillus paridis</name>
    <dbReference type="NCBI Taxonomy" id="2803862"/>
    <lineage>
        <taxon>Bacteria</taxon>
        <taxon>Bacillati</taxon>
        <taxon>Bacillota</taxon>
        <taxon>Bacilli</taxon>
        <taxon>Bacillales</taxon>
        <taxon>Bacillaceae</taxon>
        <taxon>Neobacillus</taxon>
    </lineage>
</organism>
<sequence length="541" mass="60643">MTNTVSDETLQHTEAANSRTADIVLISNHIFSSEPDAEEPFAGFIAIQGNKIAAVGAQDDEAQQWIGQETKVYQLGEQLVMPGIHDNHVFFTGYMSMHRGVDLSGITTVEEALQRLIESAVILDSEQNLYAYGWDQETWGGKPEQRLLDEAFPDRPVIAINRTKSFVWMNQKAIDQYHFTPENCSAEARAHLLKDMLQDQKQVKQEFLDFCQLLASRGVTSIKDIGFDQYDLLPVLTELKSEERLPLRVHFALEPVLEPLNLEVGQTYQAQYCDDHLHFQGFKIMIDGVVADHTGDMLEPYADMPGVKSLLDIDYQKIEELVLQADKLGLKCCLTAEGDAAIRQAVSILEKCRQVNGQHDVRHSLSDLEFPHPDDLKRMGELGVFAEVYAQVLLLNPSYQEAYMAAVVGKEKEHRFYDYRAMLDAGITVTAGTDLPLFITSVPDSIYAANKRLFPDGSPEGGWFPERGMPIPELLKAWTINGAKHHQMEDQTGSLSVGKYADLAVFDRNLFTTDASEVRAAKVVLTIADGKIVYDLIKENE</sequence>
<accession>A0ABS1TTP5</accession>
<dbReference type="InterPro" id="IPR011059">
    <property type="entry name" value="Metal-dep_hydrolase_composite"/>
</dbReference>
<dbReference type="SUPFAM" id="SSF51338">
    <property type="entry name" value="Composite domain of metallo-dependent hydrolases"/>
    <property type="match status" value="1"/>
</dbReference>
<dbReference type="SUPFAM" id="SSF51556">
    <property type="entry name" value="Metallo-dependent hydrolases"/>
    <property type="match status" value="1"/>
</dbReference>
<dbReference type="Gene3D" id="3.10.310.70">
    <property type="match status" value="1"/>
</dbReference>
<dbReference type="PANTHER" id="PTHR22642">
    <property type="entry name" value="IMIDAZOLONEPROPIONASE"/>
    <property type="match status" value="1"/>
</dbReference>
<dbReference type="RefSeq" id="WP_202655930.1">
    <property type="nucleotide sequence ID" value="NZ_JAESWB010000362.1"/>
</dbReference>
<keyword evidence="3" id="KW-1185">Reference proteome</keyword>
<dbReference type="Gene3D" id="2.30.40.10">
    <property type="entry name" value="Urease, subunit C, domain 1"/>
    <property type="match status" value="1"/>
</dbReference>
<evidence type="ECO:0000313" key="2">
    <source>
        <dbReference type="EMBL" id="MBL4954691.1"/>
    </source>
</evidence>
<evidence type="ECO:0000313" key="3">
    <source>
        <dbReference type="Proteomes" id="UP000623967"/>
    </source>
</evidence>
<reference evidence="2 3" key="1">
    <citation type="submission" date="2021-01" db="EMBL/GenBank/DDBJ databases">
        <title>Genome public.</title>
        <authorList>
            <person name="Liu C."/>
            <person name="Sun Q."/>
        </authorList>
    </citation>
    <scope>NUCLEOTIDE SEQUENCE [LARGE SCALE GENOMIC DNA]</scope>
    <source>
        <strain evidence="2 3">YIM B02564</strain>
    </source>
</reference>
<dbReference type="EMBL" id="JAESWB010000362">
    <property type="protein sequence ID" value="MBL4954691.1"/>
    <property type="molecule type" value="Genomic_DNA"/>
</dbReference>
<proteinExistence type="predicted"/>
<protein>
    <submittedName>
        <fullName evidence="2">Amidohydrolase family protein</fullName>
    </submittedName>
</protein>
<dbReference type="InterPro" id="IPR032466">
    <property type="entry name" value="Metal_Hydrolase"/>
</dbReference>
<feature type="domain" description="Amidohydrolase 3" evidence="1">
    <location>
        <begin position="75"/>
        <end position="534"/>
    </location>
</feature>
<dbReference type="Pfam" id="PF07969">
    <property type="entry name" value="Amidohydro_3"/>
    <property type="match status" value="1"/>
</dbReference>
<evidence type="ECO:0000259" key="1">
    <source>
        <dbReference type="Pfam" id="PF07969"/>
    </source>
</evidence>
<name>A0ABS1TTP5_9BACI</name>
<dbReference type="InterPro" id="IPR013108">
    <property type="entry name" value="Amidohydro_3"/>
</dbReference>